<dbReference type="AlphaFoldDB" id="A0AAD1MVJ8"/>
<evidence type="ECO:0000256" key="7">
    <source>
        <dbReference type="ARBA" id="ARBA00022833"/>
    </source>
</evidence>
<evidence type="ECO:0000256" key="16">
    <source>
        <dbReference type="ARBA" id="ARBA00049204"/>
    </source>
</evidence>
<evidence type="ECO:0000256" key="4">
    <source>
        <dbReference type="ARBA" id="ARBA00022475"/>
    </source>
</evidence>
<dbReference type="NCBIfam" id="NF047631">
    <property type="entry name" value="SodCMycob"/>
    <property type="match status" value="1"/>
</dbReference>
<proteinExistence type="inferred from homology"/>
<dbReference type="GO" id="GO:0004784">
    <property type="term" value="F:superoxide dismutase activity"/>
    <property type="evidence" value="ECO:0007669"/>
    <property type="project" value="UniProtKB-EC"/>
</dbReference>
<comment type="cofactor">
    <cofactor evidence="17">
        <name>Cu cation</name>
        <dbReference type="ChEBI" id="CHEBI:23378"/>
    </cofactor>
    <text evidence="17">Binds 1 copper ion per subunit.</text>
</comment>
<accession>A0AAD1MVJ8</accession>
<dbReference type="GO" id="GO:0005507">
    <property type="term" value="F:copper ion binding"/>
    <property type="evidence" value="ECO:0007669"/>
    <property type="project" value="InterPro"/>
</dbReference>
<evidence type="ECO:0000313" key="22">
    <source>
        <dbReference type="Proteomes" id="UP000466607"/>
    </source>
</evidence>
<dbReference type="InterPro" id="IPR024134">
    <property type="entry name" value="SOD_Cu/Zn_/chaperone"/>
</dbReference>
<evidence type="ECO:0000256" key="8">
    <source>
        <dbReference type="ARBA" id="ARBA00022862"/>
    </source>
</evidence>
<dbReference type="Proteomes" id="UP000466607">
    <property type="component" value="Chromosome"/>
</dbReference>
<feature type="chain" id="PRO_5041921709" description="Superoxide dismutase [Cu-Zn]" evidence="19">
    <location>
        <begin position="22"/>
        <end position="241"/>
    </location>
</feature>
<name>A0AAD1MVJ8_9MYCO</name>
<evidence type="ECO:0000256" key="10">
    <source>
        <dbReference type="ARBA" id="ARBA00023008"/>
    </source>
</evidence>
<evidence type="ECO:0000259" key="20">
    <source>
        <dbReference type="Pfam" id="PF00080"/>
    </source>
</evidence>
<keyword evidence="14" id="KW-0449">Lipoprotein</keyword>
<keyword evidence="11" id="KW-0472">Membrane</keyword>
<comment type="cofactor">
    <cofactor evidence="17">
        <name>Zn(2+)</name>
        <dbReference type="ChEBI" id="CHEBI:29105"/>
    </cofactor>
    <text evidence="17">Binds 1 zinc ion per subunit.</text>
</comment>
<dbReference type="SUPFAM" id="SSF49329">
    <property type="entry name" value="Cu,Zn superoxide dismutase-like"/>
    <property type="match status" value="1"/>
</dbReference>
<keyword evidence="10 17" id="KW-0186">Copper</keyword>
<dbReference type="EMBL" id="AP022586">
    <property type="protein sequence ID" value="BBY17983.1"/>
    <property type="molecule type" value="Genomic_DNA"/>
</dbReference>
<keyword evidence="13" id="KW-1015">Disulfide bond</keyword>
<dbReference type="FunFam" id="2.60.40.200:FF:000012">
    <property type="entry name" value="Superoxide dismutase [Cu-Zn]"/>
    <property type="match status" value="1"/>
</dbReference>
<evidence type="ECO:0000256" key="1">
    <source>
        <dbReference type="ARBA" id="ARBA00010457"/>
    </source>
</evidence>
<evidence type="ECO:0000256" key="2">
    <source>
        <dbReference type="ARBA" id="ARBA00012682"/>
    </source>
</evidence>
<comment type="function">
    <text evidence="15">Destroys radicals which are normally produced within the cells and which are toxic to biological systems. May play a role in favoring mycobacterial survival in phagocytes.</text>
</comment>
<evidence type="ECO:0000256" key="12">
    <source>
        <dbReference type="ARBA" id="ARBA00023139"/>
    </source>
</evidence>
<dbReference type="PROSITE" id="PS00332">
    <property type="entry name" value="SOD_CU_ZN_2"/>
    <property type="match status" value="1"/>
</dbReference>
<comment type="similarity">
    <text evidence="1 17">Belongs to the Cu-Zn superoxide dismutase family.</text>
</comment>
<keyword evidence="8" id="KW-0049">Antioxidant</keyword>
<dbReference type="Pfam" id="PF00080">
    <property type="entry name" value="Sod_Cu"/>
    <property type="match status" value="1"/>
</dbReference>
<sequence length="241" mass="23975">MLKPGLTSAAVAAMFAVPALALSACTPNEPVSSEPGTTPPVWTGSPSPTAAPGEGGGHGGGAEGQAEGGQKLFADLRSPDGTTIAKAEFDFSGGFATVTVQTVATGQLEPGFHGMHVHQVGKCEPNSVAPGGGAPGNFNSAGGHFQAEGNTGHPASGDLTSLQVREDGSAMVVTTTDAFTAEDLTSGEGTAIIIHERADNFANIPPERYNQVNGTPGPDQATMATGDAGGRVACGVIRPAQ</sequence>
<evidence type="ECO:0000256" key="15">
    <source>
        <dbReference type="ARBA" id="ARBA00024900"/>
    </source>
</evidence>
<dbReference type="PANTHER" id="PTHR10003">
    <property type="entry name" value="SUPEROXIDE DISMUTASE CU-ZN -RELATED"/>
    <property type="match status" value="1"/>
</dbReference>
<keyword evidence="9 17" id="KW-0560">Oxidoreductase</keyword>
<evidence type="ECO:0000256" key="13">
    <source>
        <dbReference type="ARBA" id="ARBA00023157"/>
    </source>
</evidence>
<evidence type="ECO:0000256" key="9">
    <source>
        <dbReference type="ARBA" id="ARBA00023002"/>
    </source>
</evidence>
<feature type="compositionally biased region" description="Gly residues" evidence="18">
    <location>
        <begin position="53"/>
        <end position="66"/>
    </location>
</feature>
<evidence type="ECO:0000256" key="14">
    <source>
        <dbReference type="ARBA" id="ARBA00023288"/>
    </source>
</evidence>
<protein>
    <recommendedName>
        <fullName evidence="3 17">Superoxide dismutase [Cu-Zn]</fullName>
        <ecNumber evidence="2 17">1.15.1.1</ecNumber>
    </recommendedName>
</protein>
<keyword evidence="6 19" id="KW-0732">Signal</keyword>
<evidence type="ECO:0000256" key="18">
    <source>
        <dbReference type="SAM" id="MobiDB-lite"/>
    </source>
</evidence>
<keyword evidence="7 17" id="KW-0862">Zinc</keyword>
<evidence type="ECO:0000256" key="17">
    <source>
        <dbReference type="RuleBase" id="RU000393"/>
    </source>
</evidence>
<keyword evidence="22" id="KW-1185">Reference proteome</keyword>
<dbReference type="PROSITE" id="PS51257">
    <property type="entry name" value="PROKAR_LIPOPROTEIN"/>
    <property type="match status" value="1"/>
</dbReference>
<dbReference type="EC" id="1.15.1.1" evidence="2 17"/>
<dbReference type="InterPro" id="IPR001424">
    <property type="entry name" value="SOD_Cu_Zn_dom"/>
</dbReference>
<feature type="compositionally biased region" description="Polar residues" evidence="18">
    <location>
        <begin position="27"/>
        <end position="36"/>
    </location>
</feature>
<keyword evidence="4" id="KW-1003">Cell membrane</keyword>
<feature type="region of interest" description="Disordered" evidence="18">
    <location>
        <begin position="27"/>
        <end position="66"/>
    </location>
</feature>
<organism evidence="21 22">
    <name type="scientific">Mycolicibacterium litorale</name>
    <dbReference type="NCBI Taxonomy" id="758802"/>
    <lineage>
        <taxon>Bacteria</taxon>
        <taxon>Bacillati</taxon>
        <taxon>Actinomycetota</taxon>
        <taxon>Actinomycetes</taxon>
        <taxon>Mycobacteriales</taxon>
        <taxon>Mycobacteriaceae</taxon>
        <taxon>Mycolicibacterium</taxon>
    </lineage>
</organism>
<evidence type="ECO:0000256" key="19">
    <source>
        <dbReference type="SAM" id="SignalP"/>
    </source>
</evidence>
<dbReference type="InterPro" id="IPR036423">
    <property type="entry name" value="SOD-like_Cu/Zn_dom_sf"/>
</dbReference>
<evidence type="ECO:0000256" key="6">
    <source>
        <dbReference type="ARBA" id="ARBA00022729"/>
    </source>
</evidence>
<gene>
    <name evidence="21" type="primary">sodC</name>
    <name evidence="21" type="ORF">MLIT_35750</name>
</gene>
<keyword evidence="12" id="KW-0564">Palmitate</keyword>
<feature type="signal peptide" evidence="19">
    <location>
        <begin position="1"/>
        <end position="21"/>
    </location>
</feature>
<dbReference type="InterPro" id="IPR018152">
    <property type="entry name" value="SOD_Cu/Zn_BS"/>
</dbReference>
<evidence type="ECO:0000256" key="5">
    <source>
        <dbReference type="ARBA" id="ARBA00022723"/>
    </source>
</evidence>
<reference evidence="21 22" key="1">
    <citation type="journal article" date="2019" name="Emerg. Microbes Infect.">
        <title>Comprehensive subspecies identification of 175 nontuberculous mycobacteria species based on 7547 genomic profiles.</title>
        <authorList>
            <person name="Matsumoto Y."/>
            <person name="Kinjo T."/>
            <person name="Motooka D."/>
            <person name="Nabeya D."/>
            <person name="Jung N."/>
            <person name="Uechi K."/>
            <person name="Horii T."/>
            <person name="Iida T."/>
            <person name="Fujita J."/>
            <person name="Nakamura S."/>
        </authorList>
    </citation>
    <scope>NUCLEOTIDE SEQUENCE [LARGE SCALE GENOMIC DNA]</scope>
    <source>
        <strain evidence="21 22">JCM 17423</strain>
    </source>
</reference>
<comment type="catalytic activity">
    <reaction evidence="16 17">
        <text>2 superoxide + 2 H(+) = H2O2 + O2</text>
        <dbReference type="Rhea" id="RHEA:20696"/>
        <dbReference type="ChEBI" id="CHEBI:15378"/>
        <dbReference type="ChEBI" id="CHEBI:15379"/>
        <dbReference type="ChEBI" id="CHEBI:16240"/>
        <dbReference type="ChEBI" id="CHEBI:18421"/>
        <dbReference type="EC" id="1.15.1.1"/>
    </reaction>
</comment>
<evidence type="ECO:0000256" key="11">
    <source>
        <dbReference type="ARBA" id="ARBA00023136"/>
    </source>
</evidence>
<dbReference type="Gene3D" id="2.60.40.200">
    <property type="entry name" value="Superoxide dismutase, copper/zinc binding domain"/>
    <property type="match status" value="1"/>
</dbReference>
<evidence type="ECO:0000256" key="3">
    <source>
        <dbReference type="ARBA" id="ARBA00020928"/>
    </source>
</evidence>
<keyword evidence="5 17" id="KW-0479">Metal-binding</keyword>
<evidence type="ECO:0000313" key="21">
    <source>
        <dbReference type="EMBL" id="BBY17983.1"/>
    </source>
</evidence>
<feature type="domain" description="Superoxide dismutase copper/zinc binding" evidence="20">
    <location>
        <begin position="98"/>
        <end position="237"/>
    </location>
</feature>
<dbReference type="RefSeq" id="WP_234880261.1">
    <property type="nucleotide sequence ID" value="NZ_AP022586.1"/>
</dbReference>